<protein>
    <recommendedName>
        <fullName evidence="6">Gnk2-homologous domain-containing protein</fullName>
    </recommendedName>
</protein>
<proteinExistence type="inferred from homology"/>
<dbReference type="InterPro" id="IPR051378">
    <property type="entry name" value="Cell2Cell_Antifungal"/>
</dbReference>
<dbReference type="AlphaFoldDB" id="A0AAW2JW46"/>
<keyword evidence="2" id="KW-0945">Host-virus interaction</keyword>
<evidence type="ECO:0000256" key="2">
    <source>
        <dbReference type="ARBA" id="ARBA00022581"/>
    </source>
</evidence>
<evidence type="ECO:0000256" key="1">
    <source>
        <dbReference type="ARBA" id="ARBA00004251"/>
    </source>
</evidence>
<reference evidence="7" key="2">
    <citation type="journal article" date="2024" name="Plant">
        <title>Genomic evolution and insights into agronomic trait innovations of Sesamum species.</title>
        <authorList>
            <person name="Miao H."/>
            <person name="Wang L."/>
            <person name="Qu L."/>
            <person name="Liu H."/>
            <person name="Sun Y."/>
            <person name="Le M."/>
            <person name="Wang Q."/>
            <person name="Wei S."/>
            <person name="Zheng Y."/>
            <person name="Lin W."/>
            <person name="Duan Y."/>
            <person name="Cao H."/>
            <person name="Xiong S."/>
            <person name="Wang X."/>
            <person name="Wei L."/>
            <person name="Li C."/>
            <person name="Ma Q."/>
            <person name="Ju M."/>
            <person name="Zhao R."/>
            <person name="Li G."/>
            <person name="Mu C."/>
            <person name="Tian Q."/>
            <person name="Mei H."/>
            <person name="Zhang T."/>
            <person name="Gao T."/>
            <person name="Zhang H."/>
        </authorList>
    </citation>
    <scope>NUCLEOTIDE SEQUENCE</scope>
    <source>
        <strain evidence="7">G02</strain>
    </source>
</reference>
<name>A0AAW2JW46_SESRA</name>
<evidence type="ECO:0000256" key="3">
    <source>
        <dbReference type="ARBA" id="ARBA00022949"/>
    </source>
</evidence>
<dbReference type="PANTHER" id="PTHR32080:SF58">
    <property type="entry name" value="CYSTEINE-RICH REPEAT SECRETORY PROTEIN 39-LIKE"/>
    <property type="match status" value="1"/>
</dbReference>
<evidence type="ECO:0000256" key="5">
    <source>
        <dbReference type="ARBA" id="ARBA00038393"/>
    </source>
</evidence>
<gene>
    <name evidence="7" type="ORF">Sradi_6520000</name>
</gene>
<dbReference type="PROSITE" id="PS51473">
    <property type="entry name" value="GNK2"/>
    <property type="match status" value="1"/>
</dbReference>
<dbReference type="PANTHER" id="PTHR32080">
    <property type="entry name" value="ANTIFUNGAL PROTEIN GINKBILOBIN-2-LIKE"/>
    <property type="match status" value="1"/>
</dbReference>
<keyword evidence="3" id="KW-0965">Cell junction</keyword>
<comment type="caution">
    <text evidence="7">The sequence shown here is derived from an EMBL/GenBank/DDBJ whole genome shotgun (WGS) entry which is preliminary data.</text>
</comment>
<accession>A0AAW2JW46</accession>
<organism evidence="7">
    <name type="scientific">Sesamum radiatum</name>
    <name type="common">Black benniseed</name>
    <dbReference type="NCBI Taxonomy" id="300843"/>
    <lineage>
        <taxon>Eukaryota</taxon>
        <taxon>Viridiplantae</taxon>
        <taxon>Streptophyta</taxon>
        <taxon>Embryophyta</taxon>
        <taxon>Tracheophyta</taxon>
        <taxon>Spermatophyta</taxon>
        <taxon>Magnoliopsida</taxon>
        <taxon>eudicotyledons</taxon>
        <taxon>Gunneridae</taxon>
        <taxon>Pentapetalae</taxon>
        <taxon>asterids</taxon>
        <taxon>lamiids</taxon>
        <taxon>Lamiales</taxon>
        <taxon>Pedaliaceae</taxon>
        <taxon>Sesamum</taxon>
    </lineage>
</organism>
<reference evidence="7" key="1">
    <citation type="submission" date="2020-06" db="EMBL/GenBank/DDBJ databases">
        <authorList>
            <person name="Li T."/>
            <person name="Hu X."/>
            <person name="Zhang T."/>
            <person name="Song X."/>
            <person name="Zhang H."/>
            <person name="Dai N."/>
            <person name="Sheng W."/>
            <person name="Hou X."/>
            <person name="Wei L."/>
        </authorList>
    </citation>
    <scope>NUCLEOTIDE SEQUENCE</scope>
    <source>
        <strain evidence="7">G02</strain>
        <tissue evidence="7">Leaf</tissue>
    </source>
</reference>
<evidence type="ECO:0000259" key="6">
    <source>
        <dbReference type="PROSITE" id="PS51473"/>
    </source>
</evidence>
<sequence length="103" mass="11473">MGRRRIQGLIEFSHQACSKHRVKKNGFEEMKYAALAALESCVMSGNGFCETTYEAIHVVGQCAGSLRACDCGACVDSAARIAEDECRIFSFWRNIFGWLLCQL</sequence>
<feature type="domain" description="Gnk2-homologous" evidence="6">
    <location>
        <begin position="9"/>
        <end position="103"/>
    </location>
</feature>
<dbReference type="InterPro" id="IPR002902">
    <property type="entry name" value="GNK2"/>
</dbReference>
<evidence type="ECO:0000313" key="7">
    <source>
        <dbReference type="EMBL" id="KAL0298602.1"/>
    </source>
</evidence>
<dbReference type="EMBL" id="JACGWJ010000031">
    <property type="protein sequence ID" value="KAL0298602.1"/>
    <property type="molecule type" value="Genomic_DNA"/>
</dbReference>
<dbReference type="GO" id="GO:0046739">
    <property type="term" value="P:transport of virus in multicellular host"/>
    <property type="evidence" value="ECO:0007669"/>
    <property type="project" value="TreeGrafter"/>
</dbReference>
<dbReference type="GO" id="GO:0005886">
    <property type="term" value="C:plasma membrane"/>
    <property type="evidence" value="ECO:0007669"/>
    <property type="project" value="UniProtKB-SubCell"/>
</dbReference>
<comment type="subcellular location">
    <subcellularLocation>
        <location evidence="4">Cell junction</location>
        <location evidence="4">Plasmodesma</location>
    </subcellularLocation>
    <subcellularLocation>
        <location evidence="1">Cell membrane</location>
        <topology evidence="1">Single-pass type I membrane protein</topology>
    </subcellularLocation>
</comment>
<dbReference type="GO" id="GO:0010497">
    <property type="term" value="P:plasmodesmata-mediated intercellular transport"/>
    <property type="evidence" value="ECO:0007669"/>
    <property type="project" value="TreeGrafter"/>
</dbReference>
<dbReference type="GO" id="GO:0009506">
    <property type="term" value="C:plasmodesma"/>
    <property type="evidence" value="ECO:0007669"/>
    <property type="project" value="UniProtKB-SubCell"/>
</dbReference>
<evidence type="ECO:0000256" key="4">
    <source>
        <dbReference type="ARBA" id="ARBA00024184"/>
    </source>
</evidence>
<comment type="similarity">
    <text evidence="5">Belongs to the cysteine-rich repeat secretory protein family. Plasmodesmata-located proteins (PDLD) subfamily.</text>
</comment>